<accession>A0A7S0ZZJ8</accession>
<evidence type="ECO:0008006" key="2">
    <source>
        <dbReference type="Google" id="ProtNLM"/>
    </source>
</evidence>
<dbReference type="EMBL" id="HBFQ01017466">
    <property type="protein sequence ID" value="CAD8837810.1"/>
    <property type="molecule type" value="Transcribed_RNA"/>
</dbReference>
<dbReference type="AlphaFoldDB" id="A0A7S0ZZJ8"/>
<organism evidence="1">
    <name type="scientific">Noctiluca scintillans</name>
    <name type="common">Sea sparkle</name>
    <name type="synonym">Red tide dinoflagellate</name>
    <dbReference type="NCBI Taxonomy" id="2966"/>
    <lineage>
        <taxon>Eukaryota</taxon>
        <taxon>Sar</taxon>
        <taxon>Alveolata</taxon>
        <taxon>Dinophyceae</taxon>
        <taxon>Noctilucales</taxon>
        <taxon>Noctilucaceae</taxon>
        <taxon>Noctiluca</taxon>
    </lineage>
</organism>
<reference evidence="1" key="1">
    <citation type="submission" date="2021-01" db="EMBL/GenBank/DDBJ databases">
        <authorList>
            <person name="Corre E."/>
            <person name="Pelletier E."/>
            <person name="Niang G."/>
            <person name="Scheremetjew M."/>
            <person name="Finn R."/>
            <person name="Kale V."/>
            <person name="Holt S."/>
            <person name="Cochrane G."/>
            <person name="Meng A."/>
            <person name="Brown T."/>
            <person name="Cohen L."/>
        </authorList>
    </citation>
    <scope>NUCLEOTIDE SEQUENCE</scope>
</reference>
<name>A0A7S0ZZJ8_NOCSC</name>
<proteinExistence type="predicted"/>
<sequence>MTCVEPLVHAADLPSGADLAVSDASDDIAACFVAFVVGCLGVIEAPKAGGKLGLMGNTSEEEFATVLLHLETLAQQRAAKIAGLPAPTAAGVCSERFLAALGNACTGSPQSVTELFARLPHDGSGRADLLGMFGMGGVLVSSSEFPSDYVESAVDLPVATDDAWHAAELRMDSPVQESHWEADAGAINTLRSRFLHQKEVAISAALISSIVARCGSRRPALARTALRALIELAEVQAPESVWSEAGEPALAACLGSLRVSKVVARVAESALAAVARRVAVDLSVPVALLALTARTSACAKARPPQPPAVKAGLQALAVLCASPSWSTLEGALAAHAAVTTLCEDVLKIKTLGPAYAEARALLHCLPSTMSAVDSGAASPGAAS</sequence>
<evidence type="ECO:0000313" key="1">
    <source>
        <dbReference type="EMBL" id="CAD8837810.1"/>
    </source>
</evidence>
<protein>
    <recommendedName>
        <fullName evidence="2">MMS19 nucleotide excision repair protein</fullName>
    </recommendedName>
</protein>
<gene>
    <name evidence="1" type="ORF">NSCI0253_LOCUS12158</name>
</gene>